<keyword evidence="3" id="KW-1185">Reference proteome</keyword>
<accession>A0A8J2BMZ7</accession>
<dbReference type="RefSeq" id="WP_174583440.1">
    <property type="nucleotide sequence ID" value="NZ_CAJNOB010000032.1"/>
</dbReference>
<evidence type="ECO:0008006" key="4">
    <source>
        <dbReference type="Google" id="ProtNLM"/>
    </source>
</evidence>
<name>A0A8J2BMZ7_9BACT</name>
<dbReference type="Proteomes" id="UP000663859">
    <property type="component" value="Unassembled WGS sequence"/>
</dbReference>
<dbReference type="EMBL" id="CAJNOB010000032">
    <property type="protein sequence ID" value="CAF0700567.1"/>
    <property type="molecule type" value="Genomic_DNA"/>
</dbReference>
<reference evidence="2" key="1">
    <citation type="submission" date="2021-02" db="EMBL/GenBank/DDBJ databases">
        <authorList>
            <person name="Cremers G."/>
            <person name="Picone N."/>
        </authorList>
    </citation>
    <scope>NUCLEOTIDE SEQUENCE</scope>
    <source>
        <strain evidence="2">PQ17</strain>
    </source>
</reference>
<evidence type="ECO:0000313" key="3">
    <source>
        <dbReference type="Proteomes" id="UP000663859"/>
    </source>
</evidence>
<gene>
    <name evidence="2" type="ORF">MPNT_380015</name>
</gene>
<dbReference type="PROSITE" id="PS51257">
    <property type="entry name" value="PROKAR_LIPOPROTEIN"/>
    <property type="match status" value="1"/>
</dbReference>
<keyword evidence="1" id="KW-0175">Coiled coil</keyword>
<sequence length="93" mass="10564">MKKVLVVCCFVGLAGCASTGGSNHASDYRARAAWIAAGEAMQDAAEEMRERRLEQTRELREDLRDLQRQMDEDQRSFDLQMRIDELRGNTGVE</sequence>
<proteinExistence type="predicted"/>
<evidence type="ECO:0000256" key="1">
    <source>
        <dbReference type="SAM" id="Coils"/>
    </source>
</evidence>
<protein>
    <recommendedName>
        <fullName evidence="4">Lipoprotein</fullName>
    </recommendedName>
</protein>
<evidence type="ECO:0000313" key="2">
    <source>
        <dbReference type="EMBL" id="CAF0700567.1"/>
    </source>
</evidence>
<dbReference type="AlphaFoldDB" id="A0A8J2BMZ7"/>
<feature type="coiled-coil region" evidence="1">
    <location>
        <begin position="49"/>
        <end position="76"/>
    </location>
</feature>
<organism evidence="2 3">
    <name type="scientific">Candidatus Methylacidithermus pantelleriae</name>
    <dbReference type="NCBI Taxonomy" id="2744239"/>
    <lineage>
        <taxon>Bacteria</taxon>
        <taxon>Pseudomonadati</taxon>
        <taxon>Verrucomicrobiota</taxon>
        <taxon>Methylacidiphilae</taxon>
        <taxon>Methylacidiphilales</taxon>
        <taxon>Methylacidiphilaceae</taxon>
        <taxon>Candidatus Methylacidithermus</taxon>
    </lineage>
</organism>
<comment type="caution">
    <text evidence="2">The sequence shown here is derived from an EMBL/GenBank/DDBJ whole genome shotgun (WGS) entry which is preliminary data.</text>
</comment>